<dbReference type="Proteomes" id="UP000234296">
    <property type="component" value="Unassembled WGS sequence"/>
</dbReference>
<organism evidence="1 2">
    <name type="scientific">Pantoea endophytica</name>
    <dbReference type="NCBI Taxonomy" id="92488"/>
    <lineage>
        <taxon>Bacteria</taxon>
        <taxon>Pseudomonadati</taxon>
        <taxon>Pseudomonadota</taxon>
        <taxon>Gammaproteobacteria</taxon>
        <taxon>Enterobacterales</taxon>
        <taxon>Erwiniaceae</taxon>
        <taxon>Pantoea</taxon>
    </lineage>
</organism>
<gene>
    <name evidence="1" type="ORF">PZBJ_05730</name>
</gene>
<keyword evidence="2" id="KW-1185">Reference proteome</keyword>
<name>A0ABX4SVA5_9GAMM</name>
<evidence type="ECO:0000313" key="1">
    <source>
        <dbReference type="EMBL" id="PLR26289.1"/>
    </source>
</evidence>
<evidence type="ECO:0000313" key="2">
    <source>
        <dbReference type="Proteomes" id="UP000234296"/>
    </source>
</evidence>
<reference evidence="2" key="1">
    <citation type="submission" date="2017-12" db="EMBL/GenBank/DDBJ databases">
        <title>The genome sequence of Pantoea sp. 596.</title>
        <authorList>
            <person name="Gao J."/>
            <person name="Mao X."/>
            <person name="Sun J."/>
        </authorList>
    </citation>
    <scope>NUCLEOTIDE SEQUENCE [LARGE SCALE GENOMIC DNA]</scope>
    <source>
        <strain evidence="2">596</strain>
    </source>
</reference>
<comment type="caution">
    <text evidence="1">The sequence shown here is derived from an EMBL/GenBank/DDBJ whole genome shotgun (WGS) entry which is preliminary data.</text>
</comment>
<accession>A0ABX4SVA5</accession>
<dbReference type="RefSeq" id="WP_101761610.1">
    <property type="nucleotide sequence ID" value="NZ_PJRT01000005.1"/>
</dbReference>
<proteinExistence type="predicted"/>
<dbReference type="EMBL" id="PJRT01000005">
    <property type="protein sequence ID" value="PLR26289.1"/>
    <property type="molecule type" value="Genomic_DNA"/>
</dbReference>
<protein>
    <submittedName>
        <fullName evidence="1">Uncharacterized protein</fullName>
    </submittedName>
</protein>
<sequence length="187" mass="20555">MSDVNLSVSAFKEFLEALPTLDLVKDATARNLKNSTARLLTVVRDNEMADVSLLDVEELAERYMNETSPTPNGNSITSYKSRMDSAVKKFIAYQKGDSIPYRQHSKSTLDLGEDSIGTGQEELPVMRDDKAVNETATEAPVKGTFTIPILVRPQSGVVVTIAGVPDDLTREEADRISSVLKIYTQKT</sequence>